<accession>A0A366F3C3</accession>
<dbReference type="SUPFAM" id="SSF53187">
    <property type="entry name" value="Zn-dependent exopeptidases"/>
    <property type="match status" value="1"/>
</dbReference>
<proteinExistence type="predicted"/>
<evidence type="ECO:0000313" key="2">
    <source>
        <dbReference type="Proteomes" id="UP000253529"/>
    </source>
</evidence>
<sequence length="276" mass="29247">MDRTPNLFPESDATAFSPVETIAGPLDAGALLVCDHASNALPPEYGTLGLPAAALERHIAYDIGAAALTRALARRLGAPAVLSTFSRLLIDPNRGCDDPTLVMRFSDGAIVPGNAHADAAEIALRRERCWAPYRETVAATVEAMIATGEPPALIAIHSFTPVWRGAARPWQVGVLWDRDDRIFAPLFAALRGEHDLADCEVGDNEPYDGALAGDTIDAVATARGLANALIEVRQDLIGDLAGAEAWAGRLARLLAPILANPDARAPRDLGSRVRRG</sequence>
<organism evidence="1 2">
    <name type="scientific">Roseiarcus fermentans</name>
    <dbReference type="NCBI Taxonomy" id="1473586"/>
    <lineage>
        <taxon>Bacteria</taxon>
        <taxon>Pseudomonadati</taxon>
        <taxon>Pseudomonadota</taxon>
        <taxon>Alphaproteobacteria</taxon>
        <taxon>Hyphomicrobiales</taxon>
        <taxon>Roseiarcaceae</taxon>
        <taxon>Roseiarcus</taxon>
    </lineage>
</organism>
<name>A0A366F3C3_9HYPH</name>
<keyword evidence="1" id="KW-0378">Hydrolase</keyword>
<dbReference type="OrthoDB" id="9815326at2"/>
<dbReference type="PIRSF" id="PIRSF029730">
    <property type="entry name" value="UCP029730"/>
    <property type="match status" value="1"/>
</dbReference>
<gene>
    <name evidence="1" type="ORF">DFR50_12432</name>
</gene>
<dbReference type="Gene3D" id="3.40.630.40">
    <property type="entry name" value="Zn-dependent exopeptidases"/>
    <property type="match status" value="1"/>
</dbReference>
<comment type="caution">
    <text evidence="1">The sequence shown here is derived from an EMBL/GenBank/DDBJ whole genome shotgun (WGS) entry which is preliminary data.</text>
</comment>
<dbReference type="Proteomes" id="UP000253529">
    <property type="component" value="Unassembled WGS sequence"/>
</dbReference>
<keyword evidence="2" id="KW-1185">Reference proteome</keyword>
<dbReference type="InterPro" id="IPR007709">
    <property type="entry name" value="N-FG_amidohydro"/>
</dbReference>
<dbReference type="Pfam" id="PF05013">
    <property type="entry name" value="FGase"/>
    <property type="match status" value="1"/>
</dbReference>
<dbReference type="EMBL" id="QNRK01000024">
    <property type="protein sequence ID" value="RBP08646.1"/>
    <property type="molecule type" value="Genomic_DNA"/>
</dbReference>
<dbReference type="GO" id="GO:0016787">
    <property type="term" value="F:hydrolase activity"/>
    <property type="evidence" value="ECO:0007669"/>
    <property type="project" value="UniProtKB-KW"/>
</dbReference>
<dbReference type="InterPro" id="IPR011227">
    <property type="entry name" value="UCP029730"/>
</dbReference>
<evidence type="ECO:0000313" key="1">
    <source>
        <dbReference type="EMBL" id="RBP08646.1"/>
    </source>
</evidence>
<dbReference type="RefSeq" id="WP_113891034.1">
    <property type="nucleotide sequence ID" value="NZ_QNRK01000024.1"/>
</dbReference>
<dbReference type="AlphaFoldDB" id="A0A366F3C3"/>
<protein>
    <submittedName>
        <fullName evidence="1">Putative N-formylglutamate amidohydrolase</fullName>
    </submittedName>
</protein>
<reference evidence="1 2" key="1">
    <citation type="submission" date="2018-06" db="EMBL/GenBank/DDBJ databases">
        <title>Genomic Encyclopedia of Type Strains, Phase IV (KMG-IV): sequencing the most valuable type-strain genomes for metagenomic binning, comparative biology and taxonomic classification.</title>
        <authorList>
            <person name="Goeker M."/>
        </authorList>
    </citation>
    <scope>NUCLEOTIDE SEQUENCE [LARGE SCALE GENOMIC DNA]</scope>
    <source>
        <strain evidence="1 2">DSM 24875</strain>
    </source>
</reference>